<dbReference type="PANTHER" id="PTHR43975">
    <property type="entry name" value="ZGC:101858"/>
    <property type="match status" value="1"/>
</dbReference>
<dbReference type="Pfam" id="PF13561">
    <property type="entry name" value="adh_short_C2"/>
    <property type="match status" value="1"/>
</dbReference>
<dbReference type="SUPFAM" id="SSF51735">
    <property type="entry name" value="NAD(P)-binding Rossmann-fold domains"/>
    <property type="match status" value="1"/>
</dbReference>
<dbReference type="AlphaFoldDB" id="A0A8S4DNF2"/>
<reference evidence="2" key="1">
    <citation type="submission" date="2020-11" db="EMBL/GenBank/DDBJ databases">
        <authorList>
            <person name="Whiteford S."/>
        </authorList>
    </citation>
    <scope>NUCLEOTIDE SEQUENCE</scope>
</reference>
<dbReference type="FunFam" id="3.40.50.720:FF:000084">
    <property type="entry name" value="Short-chain dehydrogenase reductase"/>
    <property type="match status" value="1"/>
</dbReference>
<organism evidence="2 3">
    <name type="scientific">Plutella xylostella</name>
    <name type="common">Diamondback moth</name>
    <name type="synonym">Plutella maculipennis</name>
    <dbReference type="NCBI Taxonomy" id="51655"/>
    <lineage>
        <taxon>Eukaryota</taxon>
        <taxon>Metazoa</taxon>
        <taxon>Ecdysozoa</taxon>
        <taxon>Arthropoda</taxon>
        <taxon>Hexapoda</taxon>
        <taxon>Insecta</taxon>
        <taxon>Pterygota</taxon>
        <taxon>Neoptera</taxon>
        <taxon>Endopterygota</taxon>
        <taxon>Lepidoptera</taxon>
        <taxon>Glossata</taxon>
        <taxon>Ditrysia</taxon>
        <taxon>Yponomeutoidea</taxon>
        <taxon>Plutellidae</taxon>
        <taxon>Plutella</taxon>
    </lineage>
</organism>
<evidence type="ECO:0000313" key="3">
    <source>
        <dbReference type="Proteomes" id="UP000653454"/>
    </source>
</evidence>
<comment type="caution">
    <text evidence="2">The sequence shown here is derived from an EMBL/GenBank/DDBJ whole genome shotgun (WGS) entry which is preliminary data.</text>
</comment>
<dbReference type="PRINTS" id="PR00081">
    <property type="entry name" value="GDHRDH"/>
</dbReference>
<evidence type="ECO:0000313" key="2">
    <source>
        <dbReference type="EMBL" id="CAG9105005.1"/>
    </source>
</evidence>
<sequence>MSFKNKTVLITGASSGIGAATAIAFAKEGANLSIIGRNQEKLAITASQCSEHGQVPLVIVADVTKDEDLIRAVDTTVEQFGGIDVLVNNAGLMRFASILDENIMEAYDQTFDTNLRAVFRLTNLAAPHLIKTGGNIVNISSIAALKMPDHPSHITYYVSKAAVDHFTRCIAAELASKGVRVNSVNPGPVRTDFADNIGLSREEAVGFWERSGKLTALGRICEPEEIADMTVFLASDKARGITGASFVVDNGKLVKIKTP</sequence>
<dbReference type="SMART" id="SM00822">
    <property type="entry name" value="PKS_KR"/>
    <property type="match status" value="1"/>
</dbReference>
<proteinExistence type="predicted"/>
<protein>
    <submittedName>
        <fullName evidence="2">(diamondback moth) hypothetical protein</fullName>
    </submittedName>
</protein>
<evidence type="ECO:0000259" key="1">
    <source>
        <dbReference type="SMART" id="SM00822"/>
    </source>
</evidence>
<keyword evidence="3" id="KW-1185">Reference proteome</keyword>
<dbReference type="InterPro" id="IPR002347">
    <property type="entry name" value="SDR_fam"/>
</dbReference>
<dbReference type="Proteomes" id="UP000653454">
    <property type="component" value="Unassembled WGS sequence"/>
</dbReference>
<dbReference type="InterPro" id="IPR057326">
    <property type="entry name" value="KR_dom"/>
</dbReference>
<dbReference type="PRINTS" id="PR00080">
    <property type="entry name" value="SDRFAMILY"/>
</dbReference>
<dbReference type="EMBL" id="CAJHNJ030000008">
    <property type="protein sequence ID" value="CAG9105005.1"/>
    <property type="molecule type" value="Genomic_DNA"/>
</dbReference>
<feature type="domain" description="Ketoreductase" evidence="1">
    <location>
        <begin position="6"/>
        <end position="192"/>
    </location>
</feature>
<dbReference type="InterPro" id="IPR036291">
    <property type="entry name" value="NAD(P)-bd_dom_sf"/>
</dbReference>
<dbReference type="Gene3D" id="3.40.50.720">
    <property type="entry name" value="NAD(P)-binding Rossmann-like Domain"/>
    <property type="match status" value="1"/>
</dbReference>
<name>A0A8S4DNF2_PLUXY</name>
<gene>
    <name evidence="2" type="ORF">PLXY2_LOCUS3299</name>
</gene>
<dbReference type="PANTHER" id="PTHR43975:SF2">
    <property type="entry name" value="EG:BACR7A4.14 PROTEIN-RELATED"/>
    <property type="match status" value="1"/>
</dbReference>
<accession>A0A8S4DNF2</accession>